<protein>
    <submittedName>
        <fullName evidence="1">Uncharacterized protein</fullName>
    </submittedName>
</protein>
<dbReference type="AlphaFoldDB" id="A0A834TTI3"/>
<reference evidence="1" key="1">
    <citation type="submission" date="2020-09" db="EMBL/GenBank/DDBJ databases">
        <title>Genome-Enabled Discovery of Anthraquinone Biosynthesis in Senna tora.</title>
        <authorList>
            <person name="Kang S.-H."/>
            <person name="Pandey R.P."/>
            <person name="Lee C.-M."/>
            <person name="Sim J.-S."/>
            <person name="Jeong J.-T."/>
            <person name="Choi B.-S."/>
            <person name="Jung M."/>
            <person name="Ginzburg D."/>
            <person name="Zhao K."/>
            <person name="Won S.Y."/>
            <person name="Oh T.-J."/>
            <person name="Yu Y."/>
            <person name="Kim N.-H."/>
            <person name="Lee O.R."/>
            <person name="Lee T.-H."/>
            <person name="Bashyal P."/>
            <person name="Kim T.-S."/>
            <person name="Lee W.-H."/>
            <person name="Kawkins C."/>
            <person name="Kim C.-K."/>
            <person name="Kim J.S."/>
            <person name="Ahn B.O."/>
            <person name="Rhee S.Y."/>
            <person name="Sohng J.K."/>
        </authorList>
    </citation>
    <scope>NUCLEOTIDE SEQUENCE</scope>
    <source>
        <tissue evidence="1">Leaf</tissue>
    </source>
</reference>
<proteinExistence type="predicted"/>
<evidence type="ECO:0000313" key="2">
    <source>
        <dbReference type="Proteomes" id="UP000634136"/>
    </source>
</evidence>
<dbReference type="Proteomes" id="UP000634136">
    <property type="component" value="Unassembled WGS sequence"/>
</dbReference>
<sequence length="87" mass="10017">MEIEKSMEVNIGLHGWSKRTTSLMWTNVDSVIRKERSSDSPSLKRKARVVPNPKTRPRRLHKLLILESSDAKLETLPLFGNTRTSCR</sequence>
<accession>A0A834TTI3</accession>
<gene>
    <name evidence="1" type="ORF">G2W53_018663</name>
</gene>
<dbReference type="EMBL" id="JAAIUW010000006">
    <property type="protein sequence ID" value="KAF7827499.1"/>
    <property type="molecule type" value="Genomic_DNA"/>
</dbReference>
<keyword evidence="2" id="KW-1185">Reference proteome</keyword>
<comment type="caution">
    <text evidence="1">The sequence shown here is derived from an EMBL/GenBank/DDBJ whole genome shotgun (WGS) entry which is preliminary data.</text>
</comment>
<organism evidence="1 2">
    <name type="scientific">Senna tora</name>
    <dbReference type="NCBI Taxonomy" id="362788"/>
    <lineage>
        <taxon>Eukaryota</taxon>
        <taxon>Viridiplantae</taxon>
        <taxon>Streptophyta</taxon>
        <taxon>Embryophyta</taxon>
        <taxon>Tracheophyta</taxon>
        <taxon>Spermatophyta</taxon>
        <taxon>Magnoliopsida</taxon>
        <taxon>eudicotyledons</taxon>
        <taxon>Gunneridae</taxon>
        <taxon>Pentapetalae</taxon>
        <taxon>rosids</taxon>
        <taxon>fabids</taxon>
        <taxon>Fabales</taxon>
        <taxon>Fabaceae</taxon>
        <taxon>Caesalpinioideae</taxon>
        <taxon>Cassia clade</taxon>
        <taxon>Senna</taxon>
    </lineage>
</organism>
<name>A0A834TTI3_9FABA</name>
<evidence type="ECO:0000313" key="1">
    <source>
        <dbReference type="EMBL" id="KAF7827499.1"/>
    </source>
</evidence>